<dbReference type="Pfam" id="PF12731">
    <property type="entry name" value="Mating_N"/>
    <property type="match status" value="1"/>
</dbReference>
<keyword evidence="2" id="KW-0371">Homeobox</keyword>
<organism evidence="2">
    <name type="scientific">Rhodotorula graminis</name>
    <name type="common">Yeast</name>
    <dbReference type="NCBI Taxonomy" id="29898"/>
    <lineage>
        <taxon>Eukaryota</taxon>
        <taxon>Fungi</taxon>
        <taxon>Dikarya</taxon>
        <taxon>Basidiomycota</taxon>
        <taxon>Pucciniomycotina</taxon>
        <taxon>Microbotryomycetes</taxon>
        <taxon>Sporidiobolales</taxon>
        <taxon>Sporidiobolaceae</taxon>
        <taxon>Rhodotorula</taxon>
    </lineage>
</organism>
<gene>
    <name evidence="2" type="primary">HD1</name>
</gene>
<reference evidence="2" key="1">
    <citation type="journal article" date="2011" name="BMC Evol. Biol.">
        <title>Evidence for maintenance of sex determinants but not of sexual stages in red yeasts, a group of early diverged basidiomycetes.</title>
        <authorList>
            <person name="Coelho M.A."/>
            <person name="Goncalves P."/>
            <person name="Sampaio J.P."/>
        </authorList>
    </citation>
    <scope>NUCLEOTIDE SEQUENCE</scope>
    <source>
        <strain evidence="2">AJ 132</strain>
    </source>
</reference>
<keyword evidence="2" id="KW-0238">DNA-binding</keyword>
<dbReference type="EMBL" id="JN246635">
    <property type="protein sequence ID" value="AER30281.1"/>
    <property type="molecule type" value="Genomic_DNA"/>
</dbReference>
<feature type="domain" description="Mating-type protein A-alpha/beta 1 N-terminal" evidence="1">
    <location>
        <begin position="5"/>
        <end position="86"/>
    </location>
</feature>
<sequence>MLTVDAQVAQALQACEAACLQSLASGEFHAFAHQCEQLFASVAGALDAGQVGPGTTTKLATFARRVKQISTFMFHLESAFDDVRKESDSRLRQVLASSPCSMSTPPSCPANPPADDQAHCAPYREWFVRHFSNPFPSPADKDRLF</sequence>
<accession>G8H2S5</accession>
<name>G8H2S5_RHOGR</name>
<evidence type="ECO:0000259" key="1">
    <source>
        <dbReference type="Pfam" id="PF12731"/>
    </source>
</evidence>
<dbReference type="AlphaFoldDB" id="G8H2S5"/>
<proteinExistence type="predicted"/>
<evidence type="ECO:0000313" key="2">
    <source>
        <dbReference type="EMBL" id="AER30281.1"/>
    </source>
</evidence>
<protein>
    <submittedName>
        <fullName evidence="2">Homeodomain transcription factor HD1</fullName>
    </submittedName>
</protein>
<feature type="non-terminal residue" evidence="2">
    <location>
        <position position="145"/>
    </location>
</feature>
<dbReference type="InterPro" id="IPR024333">
    <property type="entry name" value="Mating-type_A-alpha/beta_1_N"/>
</dbReference>
<dbReference type="GO" id="GO:0003677">
    <property type="term" value="F:DNA binding"/>
    <property type="evidence" value="ECO:0007669"/>
    <property type="project" value="UniProtKB-KW"/>
</dbReference>